<evidence type="ECO:0000313" key="11">
    <source>
        <dbReference type="Proteomes" id="UP000245469"/>
    </source>
</evidence>
<keyword evidence="11" id="KW-1185">Reference proteome</keyword>
<dbReference type="Gene3D" id="1.10.3720.10">
    <property type="entry name" value="MetI-like"/>
    <property type="match status" value="1"/>
</dbReference>
<evidence type="ECO:0000259" key="9">
    <source>
        <dbReference type="PROSITE" id="PS50928"/>
    </source>
</evidence>
<dbReference type="GO" id="GO:0022857">
    <property type="term" value="F:transmembrane transporter activity"/>
    <property type="evidence" value="ECO:0007669"/>
    <property type="project" value="InterPro"/>
</dbReference>
<feature type="domain" description="ABC transmembrane type-1" evidence="9">
    <location>
        <begin position="87"/>
        <end position="280"/>
    </location>
</feature>
<dbReference type="Proteomes" id="UP000245469">
    <property type="component" value="Unassembled WGS sequence"/>
</dbReference>
<evidence type="ECO:0000256" key="1">
    <source>
        <dbReference type="ARBA" id="ARBA00004651"/>
    </source>
</evidence>
<sequence length="297" mass="32012">MSAPGTEVFGDARGGLLPAPSEVELGRRSYRRSRQRRSTWVALLSTLVFSTLLVVGTVSAPGWPRTQQSFLDPDVARRAFPLVLEGLWLNLRVLVVAAVCVLALGLAVALLRTVRGPVWAPVRFVMALYTDVFRGMPLIVLLYIIGFGVPGLRLQGVPTDKVVLGTTAIVLVYSAYVSEVFRAGIESVHPSQRAAARALGLTHRQTTRLVVLPQAVRNVTPPLLNDLVALQKDVGLISVLGAIDAVRQAQIVSANTGNFTPYIVAALLFVLLAVPTARLADWATARARRRQQAGSVL</sequence>
<feature type="transmembrane region" description="Helical" evidence="8">
    <location>
        <begin position="87"/>
        <end position="111"/>
    </location>
</feature>
<evidence type="ECO:0000256" key="3">
    <source>
        <dbReference type="ARBA" id="ARBA00022475"/>
    </source>
</evidence>
<dbReference type="InterPro" id="IPR000515">
    <property type="entry name" value="MetI-like"/>
</dbReference>
<dbReference type="CDD" id="cd06261">
    <property type="entry name" value="TM_PBP2"/>
    <property type="match status" value="1"/>
</dbReference>
<dbReference type="InterPro" id="IPR043429">
    <property type="entry name" value="ArtM/GltK/GlnP/TcyL/YhdX-like"/>
</dbReference>
<gene>
    <name evidence="10" type="ORF">BXY45_101372</name>
</gene>
<protein>
    <submittedName>
        <fullName evidence="10">Amino acid ABC transporter membrane protein (PAAT family)</fullName>
    </submittedName>
</protein>
<dbReference type="PANTHER" id="PTHR30614">
    <property type="entry name" value="MEMBRANE COMPONENT OF AMINO ACID ABC TRANSPORTER"/>
    <property type="match status" value="1"/>
</dbReference>
<feature type="transmembrane region" description="Helical" evidence="8">
    <location>
        <begin position="40"/>
        <end position="63"/>
    </location>
</feature>
<comment type="caution">
    <text evidence="10">The sequence shown here is derived from an EMBL/GenBank/DDBJ whole genome shotgun (WGS) entry which is preliminary data.</text>
</comment>
<dbReference type="NCBIfam" id="TIGR01726">
    <property type="entry name" value="HEQRo_perm_3TM"/>
    <property type="match status" value="1"/>
</dbReference>
<evidence type="ECO:0000256" key="8">
    <source>
        <dbReference type="RuleBase" id="RU363032"/>
    </source>
</evidence>
<evidence type="ECO:0000256" key="7">
    <source>
        <dbReference type="ARBA" id="ARBA00023136"/>
    </source>
</evidence>
<dbReference type="Pfam" id="PF00528">
    <property type="entry name" value="BPD_transp_1"/>
    <property type="match status" value="1"/>
</dbReference>
<keyword evidence="4 8" id="KW-0812">Transmembrane</keyword>
<dbReference type="GO" id="GO:0006865">
    <property type="term" value="P:amino acid transport"/>
    <property type="evidence" value="ECO:0007669"/>
    <property type="project" value="UniProtKB-KW"/>
</dbReference>
<dbReference type="EMBL" id="QGDQ01000001">
    <property type="protein sequence ID" value="PWJ56394.1"/>
    <property type="molecule type" value="Genomic_DNA"/>
</dbReference>
<feature type="transmembrane region" description="Helical" evidence="8">
    <location>
        <begin position="262"/>
        <end position="280"/>
    </location>
</feature>
<dbReference type="PANTHER" id="PTHR30614:SF0">
    <property type="entry name" value="L-CYSTINE TRANSPORT SYSTEM PERMEASE PROTEIN TCYL"/>
    <property type="match status" value="1"/>
</dbReference>
<feature type="transmembrane region" description="Helical" evidence="8">
    <location>
        <begin position="132"/>
        <end position="152"/>
    </location>
</feature>
<evidence type="ECO:0000313" key="10">
    <source>
        <dbReference type="EMBL" id="PWJ56394.1"/>
    </source>
</evidence>
<proteinExistence type="inferred from homology"/>
<dbReference type="InterPro" id="IPR035906">
    <property type="entry name" value="MetI-like_sf"/>
</dbReference>
<keyword evidence="7 8" id="KW-0472">Membrane</keyword>
<comment type="subcellular location">
    <subcellularLocation>
        <location evidence="1 8">Cell membrane</location>
        <topology evidence="1 8">Multi-pass membrane protein</topology>
    </subcellularLocation>
</comment>
<comment type="similarity">
    <text evidence="8">Belongs to the binding-protein-dependent transport system permease family.</text>
</comment>
<reference evidence="10 11" key="1">
    <citation type="submission" date="2018-03" db="EMBL/GenBank/DDBJ databases">
        <title>Genomic Encyclopedia of Archaeal and Bacterial Type Strains, Phase II (KMG-II): from individual species to whole genera.</title>
        <authorList>
            <person name="Goeker M."/>
        </authorList>
    </citation>
    <scope>NUCLEOTIDE SEQUENCE [LARGE SCALE GENOMIC DNA]</scope>
    <source>
        <strain evidence="10 11">DSM 44889</strain>
    </source>
</reference>
<dbReference type="RefSeq" id="WP_109772553.1">
    <property type="nucleotide sequence ID" value="NZ_QGDQ01000001.1"/>
</dbReference>
<evidence type="ECO:0000256" key="4">
    <source>
        <dbReference type="ARBA" id="ARBA00022692"/>
    </source>
</evidence>
<dbReference type="OrthoDB" id="9814902at2"/>
<keyword evidence="2 8" id="KW-0813">Transport</keyword>
<evidence type="ECO:0000256" key="2">
    <source>
        <dbReference type="ARBA" id="ARBA00022448"/>
    </source>
</evidence>
<accession>A0A316AHI3</accession>
<evidence type="ECO:0000256" key="6">
    <source>
        <dbReference type="ARBA" id="ARBA00022989"/>
    </source>
</evidence>
<keyword evidence="3" id="KW-1003">Cell membrane</keyword>
<organism evidence="10 11">
    <name type="scientific">Quadrisphaera granulorum</name>
    <dbReference type="NCBI Taxonomy" id="317664"/>
    <lineage>
        <taxon>Bacteria</taxon>
        <taxon>Bacillati</taxon>
        <taxon>Actinomycetota</taxon>
        <taxon>Actinomycetes</taxon>
        <taxon>Kineosporiales</taxon>
        <taxon>Kineosporiaceae</taxon>
        <taxon>Quadrisphaera</taxon>
    </lineage>
</organism>
<dbReference type="InterPro" id="IPR010065">
    <property type="entry name" value="AA_ABC_transptr_permease_3TM"/>
</dbReference>
<dbReference type="SUPFAM" id="SSF161098">
    <property type="entry name" value="MetI-like"/>
    <property type="match status" value="1"/>
</dbReference>
<keyword evidence="6 8" id="KW-1133">Transmembrane helix</keyword>
<dbReference type="GO" id="GO:0043190">
    <property type="term" value="C:ATP-binding cassette (ABC) transporter complex"/>
    <property type="evidence" value="ECO:0007669"/>
    <property type="project" value="InterPro"/>
</dbReference>
<name>A0A316AHI3_9ACTN</name>
<keyword evidence="5" id="KW-0029">Amino-acid transport</keyword>
<dbReference type="PROSITE" id="PS50928">
    <property type="entry name" value="ABC_TM1"/>
    <property type="match status" value="1"/>
</dbReference>
<dbReference type="AlphaFoldDB" id="A0A316AHI3"/>
<evidence type="ECO:0000256" key="5">
    <source>
        <dbReference type="ARBA" id="ARBA00022970"/>
    </source>
</evidence>